<reference evidence="1" key="1">
    <citation type="submission" date="2023-10" db="EMBL/GenBank/DDBJ databases">
        <title>Genome assembly of Pristionchus species.</title>
        <authorList>
            <person name="Yoshida K."/>
            <person name="Sommer R.J."/>
        </authorList>
    </citation>
    <scope>NUCLEOTIDE SEQUENCE</scope>
    <source>
        <strain evidence="1">RS5133</strain>
    </source>
</reference>
<proteinExistence type="predicted"/>
<feature type="non-terminal residue" evidence="1">
    <location>
        <position position="70"/>
    </location>
</feature>
<sequence>GLFLASNINEVERPMTKPKVTLFTYGADPPSLSSLAHSALVMALNPQWRARVGKESNPSTPLELVKAVLR</sequence>
<keyword evidence="2" id="KW-1185">Reference proteome</keyword>
<evidence type="ECO:0000313" key="1">
    <source>
        <dbReference type="EMBL" id="GMT33693.1"/>
    </source>
</evidence>
<dbReference type="AlphaFoldDB" id="A0AAV5WQM9"/>
<feature type="non-terminal residue" evidence="1">
    <location>
        <position position="1"/>
    </location>
</feature>
<comment type="caution">
    <text evidence="1">The sequence shown here is derived from an EMBL/GenBank/DDBJ whole genome shotgun (WGS) entry which is preliminary data.</text>
</comment>
<evidence type="ECO:0000313" key="2">
    <source>
        <dbReference type="Proteomes" id="UP001432322"/>
    </source>
</evidence>
<dbReference type="EMBL" id="BTSY01000006">
    <property type="protein sequence ID" value="GMT33693.1"/>
    <property type="molecule type" value="Genomic_DNA"/>
</dbReference>
<organism evidence="1 2">
    <name type="scientific">Pristionchus fissidentatus</name>
    <dbReference type="NCBI Taxonomy" id="1538716"/>
    <lineage>
        <taxon>Eukaryota</taxon>
        <taxon>Metazoa</taxon>
        <taxon>Ecdysozoa</taxon>
        <taxon>Nematoda</taxon>
        <taxon>Chromadorea</taxon>
        <taxon>Rhabditida</taxon>
        <taxon>Rhabditina</taxon>
        <taxon>Diplogasteromorpha</taxon>
        <taxon>Diplogasteroidea</taxon>
        <taxon>Neodiplogasteridae</taxon>
        <taxon>Pristionchus</taxon>
    </lineage>
</organism>
<name>A0AAV5WQM9_9BILA</name>
<dbReference type="Proteomes" id="UP001432322">
    <property type="component" value="Unassembled WGS sequence"/>
</dbReference>
<accession>A0AAV5WQM9</accession>
<gene>
    <name evidence="1" type="ORF">PFISCL1PPCAC_24990</name>
</gene>
<protein>
    <submittedName>
        <fullName evidence="1">Uncharacterized protein</fullName>
    </submittedName>
</protein>